<feature type="coiled-coil region" evidence="2">
    <location>
        <begin position="1548"/>
        <end position="1575"/>
    </location>
</feature>
<dbReference type="InParanoid" id="A0A2K3DWS6"/>
<feature type="region of interest" description="Disordered" evidence="3">
    <location>
        <begin position="1064"/>
        <end position="1109"/>
    </location>
</feature>
<protein>
    <recommendedName>
        <fullName evidence="4">PLAT domain-containing protein</fullName>
    </recommendedName>
</protein>
<evidence type="ECO:0000313" key="6">
    <source>
        <dbReference type="Proteomes" id="UP000006906"/>
    </source>
</evidence>
<feature type="region of interest" description="Disordered" evidence="3">
    <location>
        <begin position="398"/>
        <end position="485"/>
    </location>
</feature>
<feature type="domain" description="PLAT" evidence="4">
    <location>
        <begin position="701"/>
        <end position="819"/>
    </location>
</feature>
<feature type="compositionally biased region" description="Low complexity" evidence="3">
    <location>
        <begin position="399"/>
        <end position="412"/>
    </location>
</feature>
<feature type="compositionally biased region" description="Low complexity" evidence="3">
    <location>
        <begin position="612"/>
        <end position="625"/>
    </location>
</feature>
<feature type="compositionally biased region" description="Low complexity" evidence="3">
    <location>
        <begin position="1284"/>
        <end position="1295"/>
    </location>
</feature>
<dbReference type="STRING" id="3055.A0A2K3DWS6"/>
<feature type="compositionally biased region" description="Gly residues" evidence="3">
    <location>
        <begin position="840"/>
        <end position="852"/>
    </location>
</feature>
<feature type="coiled-coil region" evidence="2">
    <location>
        <begin position="1178"/>
        <end position="1223"/>
    </location>
</feature>
<evidence type="ECO:0000256" key="1">
    <source>
        <dbReference type="PROSITE-ProRule" id="PRU00152"/>
    </source>
</evidence>
<dbReference type="KEGG" id="cre:CHLRE_03g166800v5"/>
<dbReference type="EMBL" id="CM008964">
    <property type="protein sequence ID" value="PNW84982.1"/>
    <property type="molecule type" value="Genomic_DNA"/>
</dbReference>
<dbReference type="PANTHER" id="PTHR45901">
    <property type="entry name" value="PROTEIN CBG12474"/>
    <property type="match status" value="1"/>
</dbReference>
<gene>
    <name evidence="5" type="ORF">CHLRE_03g166800v5</name>
</gene>
<feature type="region of interest" description="Disordered" evidence="3">
    <location>
        <begin position="298"/>
        <end position="379"/>
    </location>
</feature>
<dbReference type="GeneID" id="5729012"/>
<dbReference type="SMART" id="SM00308">
    <property type="entry name" value="LH2"/>
    <property type="match status" value="1"/>
</dbReference>
<feature type="region of interest" description="Disordered" evidence="3">
    <location>
        <begin position="1775"/>
        <end position="1806"/>
    </location>
</feature>
<feature type="compositionally biased region" description="Gly residues" evidence="3">
    <location>
        <begin position="670"/>
        <end position="697"/>
    </location>
</feature>
<feature type="compositionally biased region" description="Low complexity" evidence="3">
    <location>
        <begin position="1734"/>
        <end position="1751"/>
    </location>
</feature>
<feature type="region of interest" description="Disordered" evidence="3">
    <location>
        <begin position="872"/>
        <end position="944"/>
    </location>
</feature>
<keyword evidence="6" id="KW-1185">Reference proteome</keyword>
<feature type="region of interest" description="Disordered" evidence="3">
    <location>
        <begin position="1713"/>
        <end position="1752"/>
    </location>
</feature>
<feature type="coiled-coil region" evidence="2">
    <location>
        <begin position="1013"/>
        <end position="1040"/>
    </location>
</feature>
<name>A0A2K3DWS6_CHLRE</name>
<dbReference type="PANTHER" id="PTHR45901:SF3">
    <property type="entry name" value="LIPOXYGENASE HOMOLOGY DOMAIN-CONTAINING PROTEIN 1"/>
    <property type="match status" value="1"/>
</dbReference>
<sequence length="1904" mass="189093">MFLRTKRQGQRGQMNAAVVYAVQQNAEETFAYLKSEERDSLHSDHILVALSSVAQLLGLTSGDVQRLLGLELKGPSYRAAGMSLTEFVAAVRCCALLHGHLALQALPALRVPDLSGALFHTYLAYSTGARHHGGAGCGGAGASCACRLLPGEPHPRMYRDSFIRLCRDAGFEQPHGPLTTGILERIWTGCSAVCRSSELEHMRFGQFLRALAVVAGQLKGDAFTPVAAMGLVSEVPGLRQVAYAPYPYKQFQESPANQGGAWVLPPQLNLEAMAGAVQDGRQYEYGSVMREAQQLMQQHVPQHAQQQHGLPYGAAAAASNQRAGGQRGAGGAGAGFAAPQQAWRAWAPGNGDTSASAGAGPGASGGPSPALGASSSGRLRPTSASMVLLSPYARRAGKAEAGGATNGSSTSSPRAPVRSSSQGFGGVTGGWMAGPDQSQHQSLAAEAPFTHGPAAGRGAGPRDDTGWAAGSSNLPRGPAARYGSDGRCPSNASSAGAAAAFGTFDGYYGGLGDSVNGLGDAMGSAAMPGGSFGRSSVGEGGNFGGGVAAVAGMGVGEPWASTGGGWGLRGEYEGRMQGLEAQNGQLLAGMAALQAQMEALVRAQQEQQQQQQQEQQQQQQQQQQAGGAGTGGRGSAHATFSFLTLPPDRGPDDAGAELSTPWLTGRAKSGDGGTSSGNGTGDAGLATGGQGLGGGAAPGQARYEVVVSTSDVEGAGTDSRLFLTLLGEGERATREVPLRSDRSPAFQRGQVDTCVLLAEDVGELRRLRIRTDGAGPAAPSWHLQHVEVASSATGARYSFPCACWIGPAPDASQQREDPDPDPELDSQGPEQGYDGRGEGRGQGQGQGQGQGRGPLEVELNCMAVTPLDAGSVSAGSEGRGGGAVSPAFTDASLSHDLHPQHPQHPPPHPQQQHRLSAVQAAQRPGGARRSSEGAGVLGARPSGPSVANVSLANFPVAATPSRYSAAMAESMDSTLAGSTAAAAVVAAAAAAQASGGGRGGGGGGDGSGTAAALAALTRRVEELEWEAAEARRAAEADARALLQRLPAPLLAAAKARSDTASLGVAAAGGSPAPRASADGTGSPSEGAQRRSSTSGGSVTGGGTSAAASEGADGAAAPAARPLALVADLLAHVHAKAENAGVAAASATGQAAEAASLAAAGQAQLTEAAAQGAAALAAAKKQQSRLSQLQLELKGAAAQASESNANLSSQLAELRKAARGAVKREELDAAVSARVEQALAKSPRAAAASAAASVVSGRKVSSSGGGGVGSGSTTAGGGGSGSTGGAAKAVDMAAAAPEHDGQPQPQSVGAEAAQATPAPVAAAAAADVDRLHQLDAAQQAQAKALADVQKALKQAVRKAELDAALEAKLAAVKQAAAATSAATVAKEALKEADAALEGALHGVQAQVAGLQAQAAEAQRQAEAAQAQLHDLHTQVLNLQAQGGAQMAGLAAANLECRALASNLEQQRTQLTAQVAEQAAVVAAAVVSTGAKASEEALVAAQALAMELKQHKADLAAALSGTAATLAALRGGRRSRPASGDGASAAVKGLAAGAAAAEGLQEALEALKEELQHLAASVLATATTDAAGGGAAAAATGTGAADAEADAQRQGRLLAGLAEEQRRQADALAALRTALAEQAAAAAAATAAVAALGAGADAATSRAGGGASSRQASASGALAGPPGPMPSTSPAGLHGNGGAAGKAPWVVVGSGDEVMLRGTGSQRPSSAGGGAGSEGPGSSAAAASGEDGAGSLEESVRAALRPAGASTNVDEALRPQEATAAATAAAASSSKDGPAAAAGALSPAPPPPDLSGRVKQLLRLYALLSEDVHDRFGMLEQALIRIAKQVDFLQRELKKRTDQEHPPPPPRMVVAAAAYHEPRAGDMDGFSMDGAMVRAADALVAQQRQR</sequence>
<dbReference type="OrthoDB" id="552292at2759"/>
<dbReference type="ExpressionAtlas" id="A0A2K3DWS6">
    <property type="expression patterns" value="baseline and differential"/>
</dbReference>
<feature type="compositionally biased region" description="Low complexity" evidence="3">
    <location>
        <begin position="1776"/>
        <end position="1800"/>
    </location>
</feature>
<feature type="compositionally biased region" description="Low complexity" evidence="3">
    <location>
        <begin position="335"/>
        <end position="358"/>
    </location>
</feature>
<dbReference type="Gramene" id="PNW84982">
    <property type="protein sequence ID" value="PNW84982"/>
    <property type="gene ID" value="CHLRE_03g166800v5"/>
</dbReference>
<feature type="region of interest" description="Disordered" evidence="3">
    <location>
        <begin position="1257"/>
        <end position="1314"/>
    </location>
</feature>
<feature type="compositionally biased region" description="Gly residues" evidence="3">
    <location>
        <begin position="325"/>
        <end position="334"/>
    </location>
</feature>
<dbReference type="OMA" id="AYHEPRA"/>
<feature type="compositionally biased region" description="Low complexity" evidence="3">
    <location>
        <begin position="1657"/>
        <end position="1678"/>
    </location>
</feature>
<organism evidence="5 6">
    <name type="scientific">Chlamydomonas reinhardtii</name>
    <name type="common">Chlamydomonas smithii</name>
    <dbReference type="NCBI Taxonomy" id="3055"/>
    <lineage>
        <taxon>Eukaryota</taxon>
        <taxon>Viridiplantae</taxon>
        <taxon>Chlorophyta</taxon>
        <taxon>core chlorophytes</taxon>
        <taxon>Chlorophyceae</taxon>
        <taxon>CS clade</taxon>
        <taxon>Chlamydomonadales</taxon>
        <taxon>Chlamydomonadaceae</taxon>
        <taxon>Chlamydomonas</taxon>
    </lineage>
</organism>
<dbReference type="Proteomes" id="UP000006906">
    <property type="component" value="Chromosome 3"/>
</dbReference>
<dbReference type="Pfam" id="PF01477">
    <property type="entry name" value="PLAT"/>
    <property type="match status" value="1"/>
</dbReference>
<dbReference type="InterPro" id="IPR001024">
    <property type="entry name" value="PLAT/LH2_dom"/>
</dbReference>
<feature type="compositionally biased region" description="Gly residues" evidence="3">
    <location>
        <begin position="1262"/>
        <end position="1283"/>
    </location>
</feature>
<dbReference type="InterPro" id="IPR036392">
    <property type="entry name" value="PLAT/LH2_dom_sf"/>
</dbReference>
<dbReference type="Gene3D" id="2.40.180.10">
    <property type="entry name" value="Catalase core domain"/>
    <property type="match status" value="1"/>
</dbReference>
<proteinExistence type="predicted"/>
<keyword evidence="2" id="KW-0175">Coiled coil</keyword>
<feature type="compositionally biased region" description="Low complexity" evidence="3">
    <location>
        <begin position="1064"/>
        <end position="1077"/>
    </location>
</feature>
<feature type="region of interest" description="Disordered" evidence="3">
    <location>
        <begin position="1657"/>
        <end position="1696"/>
    </location>
</feature>
<evidence type="ECO:0000313" key="5">
    <source>
        <dbReference type="EMBL" id="PNW84982.1"/>
    </source>
</evidence>
<feature type="compositionally biased region" description="Gly residues" evidence="3">
    <location>
        <begin position="423"/>
        <end position="432"/>
    </location>
</feature>
<feature type="compositionally biased region" description="Low complexity" evidence="3">
    <location>
        <begin position="366"/>
        <end position="377"/>
    </location>
</feature>
<dbReference type="InterPro" id="IPR052970">
    <property type="entry name" value="Inner_ear_hair_cell_LOXHD"/>
</dbReference>
<evidence type="ECO:0000256" key="3">
    <source>
        <dbReference type="SAM" id="MobiDB-lite"/>
    </source>
</evidence>
<evidence type="ECO:0000259" key="4">
    <source>
        <dbReference type="PROSITE" id="PS50095"/>
    </source>
</evidence>
<feature type="region of interest" description="Disordered" evidence="3">
    <location>
        <begin position="612"/>
        <end position="698"/>
    </location>
</feature>
<accession>A0A2K3DWS6</accession>
<feature type="compositionally biased region" description="Low complexity" evidence="3">
    <location>
        <begin position="298"/>
        <end position="324"/>
    </location>
</feature>
<dbReference type="RefSeq" id="XP_042925931.1">
    <property type="nucleotide sequence ID" value="XM_043060802.1"/>
</dbReference>
<dbReference type="SUPFAM" id="SSF49723">
    <property type="entry name" value="Lipase/lipooxygenase domain (PLAT/LH2 domain)"/>
    <property type="match status" value="1"/>
</dbReference>
<evidence type="ECO:0000256" key="2">
    <source>
        <dbReference type="SAM" id="Coils"/>
    </source>
</evidence>
<reference evidence="5 6" key="1">
    <citation type="journal article" date="2007" name="Science">
        <title>The Chlamydomonas genome reveals the evolution of key animal and plant functions.</title>
        <authorList>
            <person name="Merchant S.S."/>
            <person name="Prochnik S.E."/>
            <person name="Vallon O."/>
            <person name="Harris E.H."/>
            <person name="Karpowicz S.J."/>
            <person name="Witman G.B."/>
            <person name="Terry A."/>
            <person name="Salamov A."/>
            <person name="Fritz-Laylin L.K."/>
            <person name="Marechal-Drouard L."/>
            <person name="Marshall W.F."/>
            <person name="Qu L.H."/>
            <person name="Nelson D.R."/>
            <person name="Sanderfoot A.A."/>
            <person name="Spalding M.H."/>
            <person name="Kapitonov V.V."/>
            <person name="Ren Q."/>
            <person name="Ferris P."/>
            <person name="Lindquist E."/>
            <person name="Shapiro H."/>
            <person name="Lucas S.M."/>
            <person name="Grimwood J."/>
            <person name="Schmutz J."/>
            <person name="Cardol P."/>
            <person name="Cerutti H."/>
            <person name="Chanfreau G."/>
            <person name="Chen C.L."/>
            <person name="Cognat V."/>
            <person name="Croft M.T."/>
            <person name="Dent R."/>
            <person name="Dutcher S."/>
            <person name="Fernandez E."/>
            <person name="Fukuzawa H."/>
            <person name="Gonzalez-Ballester D."/>
            <person name="Gonzalez-Halphen D."/>
            <person name="Hallmann A."/>
            <person name="Hanikenne M."/>
            <person name="Hippler M."/>
            <person name="Inwood W."/>
            <person name="Jabbari K."/>
            <person name="Kalanon M."/>
            <person name="Kuras R."/>
            <person name="Lefebvre P.A."/>
            <person name="Lemaire S.D."/>
            <person name="Lobanov A.V."/>
            <person name="Lohr M."/>
            <person name="Manuell A."/>
            <person name="Meier I."/>
            <person name="Mets L."/>
            <person name="Mittag M."/>
            <person name="Mittelmeier T."/>
            <person name="Moroney J.V."/>
            <person name="Moseley J."/>
            <person name="Napoli C."/>
            <person name="Nedelcu A.M."/>
            <person name="Niyogi K."/>
            <person name="Novoselov S.V."/>
            <person name="Paulsen I.T."/>
            <person name="Pazour G."/>
            <person name="Purton S."/>
            <person name="Ral J.P."/>
            <person name="Riano-Pachon D.M."/>
            <person name="Riekhof W."/>
            <person name="Rymarquis L."/>
            <person name="Schroda M."/>
            <person name="Stern D."/>
            <person name="Umen J."/>
            <person name="Willows R."/>
            <person name="Wilson N."/>
            <person name="Zimmer S.L."/>
            <person name="Allmer J."/>
            <person name="Balk J."/>
            <person name="Bisova K."/>
            <person name="Chen C.J."/>
            <person name="Elias M."/>
            <person name="Gendler K."/>
            <person name="Hauser C."/>
            <person name="Lamb M.R."/>
            <person name="Ledford H."/>
            <person name="Long J.C."/>
            <person name="Minagawa J."/>
            <person name="Page M.D."/>
            <person name="Pan J."/>
            <person name="Pootakham W."/>
            <person name="Roje S."/>
            <person name="Rose A."/>
            <person name="Stahlberg E."/>
            <person name="Terauchi A.M."/>
            <person name="Yang P."/>
            <person name="Ball S."/>
            <person name="Bowler C."/>
            <person name="Dieckmann C.L."/>
            <person name="Gladyshev V.N."/>
            <person name="Green P."/>
            <person name="Jorgensen R."/>
            <person name="Mayfield S."/>
            <person name="Mueller-Roeber B."/>
            <person name="Rajamani S."/>
            <person name="Sayre R.T."/>
            <person name="Brokstein P."/>
            <person name="Dubchak I."/>
            <person name="Goodstein D."/>
            <person name="Hornick L."/>
            <person name="Huang Y.W."/>
            <person name="Jhaveri J."/>
            <person name="Luo Y."/>
            <person name="Martinez D."/>
            <person name="Ngau W.C."/>
            <person name="Otillar B."/>
            <person name="Poliakov A."/>
            <person name="Porter A."/>
            <person name="Szajkowski L."/>
            <person name="Werner G."/>
            <person name="Zhou K."/>
            <person name="Grigoriev I.V."/>
            <person name="Rokhsar D.S."/>
            <person name="Grossman A.R."/>
        </authorList>
    </citation>
    <scope>NUCLEOTIDE SEQUENCE [LARGE SCALE GENOMIC DNA]</scope>
    <source>
        <strain evidence="6">CC-503</strain>
    </source>
</reference>
<dbReference type="PROSITE" id="PS50095">
    <property type="entry name" value="PLAT"/>
    <property type="match status" value="1"/>
</dbReference>
<feature type="region of interest" description="Disordered" evidence="3">
    <location>
        <begin position="808"/>
        <end position="853"/>
    </location>
</feature>
<comment type="caution">
    <text evidence="1">Lacks conserved residue(s) required for the propagation of feature annotation.</text>
</comment>
<feature type="coiled-coil region" evidence="2">
    <location>
        <begin position="1399"/>
        <end position="1479"/>
    </location>
</feature>